<evidence type="ECO:0000256" key="2">
    <source>
        <dbReference type="ARBA" id="ARBA00009557"/>
    </source>
</evidence>
<evidence type="ECO:0000256" key="1">
    <source>
        <dbReference type="ARBA" id="ARBA00004245"/>
    </source>
</evidence>
<keyword evidence="3" id="KW-0963">Cytoplasm</keyword>
<sequence length="151" mass="16145">MQSGISASAELHAAFQTLLNTPTQRGLLATISNEAIVPTATIPSTTPSFLTDLKNLEPHLTPTTALYIILRRSDNPPSTTSTTTTTTPDLVAITYIPPTAPVRQKTLLASTRLTLTRALGRDHFADTLFATEAAELTAEGWRRHEAHGAAA</sequence>
<reference evidence="9 10" key="1">
    <citation type="journal article" date="2016" name="Nat. Commun.">
        <title>Ectomycorrhizal ecology is imprinted in the genome of the dominant symbiotic fungus Cenococcum geophilum.</title>
        <authorList>
            <consortium name="DOE Joint Genome Institute"/>
            <person name="Peter M."/>
            <person name="Kohler A."/>
            <person name="Ohm R.A."/>
            <person name="Kuo A."/>
            <person name="Krutzmann J."/>
            <person name="Morin E."/>
            <person name="Arend M."/>
            <person name="Barry K.W."/>
            <person name="Binder M."/>
            <person name="Choi C."/>
            <person name="Clum A."/>
            <person name="Copeland A."/>
            <person name="Grisel N."/>
            <person name="Haridas S."/>
            <person name="Kipfer T."/>
            <person name="LaButti K."/>
            <person name="Lindquist E."/>
            <person name="Lipzen A."/>
            <person name="Maire R."/>
            <person name="Meier B."/>
            <person name="Mihaltcheva S."/>
            <person name="Molinier V."/>
            <person name="Murat C."/>
            <person name="Poggeler S."/>
            <person name="Quandt C.A."/>
            <person name="Sperisen C."/>
            <person name="Tritt A."/>
            <person name="Tisserant E."/>
            <person name="Crous P.W."/>
            <person name="Henrissat B."/>
            <person name="Nehls U."/>
            <person name="Egli S."/>
            <person name="Spatafora J.W."/>
            <person name="Grigoriev I.V."/>
            <person name="Martin F.M."/>
        </authorList>
    </citation>
    <scope>NUCLEOTIDE SEQUENCE [LARGE SCALE GENOMIC DNA]</scope>
    <source>
        <strain evidence="9 10">CBS 207.34</strain>
    </source>
</reference>
<feature type="domain" description="ADF-H" evidence="8">
    <location>
        <begin position="3"/>
        <end position="146"/>
    </location>
</feature>
<evidence type="ECO:0000256" key="7">
    <source>
        <dbReference type="ARBA" id="ARBA00038532"/>
    </source>
</evidence>
<proteinExistence type="inferred from homology"/>
<evidence type="ECO:0000256" key="4">
    <source>
        <dbReference type="ARBA" id="ARBA00022737"/>
    </source>
</evidence>
<dbReference type="FunFam" id="3.40.20.10:FF:000042">
    <property type="entry name" value="Actin depolymerizing protein"/>
    <property type="match status" value="1"/>
</dbReference>
<dbReference type="EMBL" id="KV751040">
    <property type="protein sequence ID" value="OCL01878.1"/>
    <property type="molecule type" value="Genomic_DNA"/>
</dbReference>
<gene>
    <name evidence="9" type="ORF">AOQ84DRAFT_229972</name>
</gene>
<evidence type="ECO:0000256" key="6">
    <source>
        <dbReference type="ARBA" id="ARBA00023212"/>
    </source>
</evidence>
<dbReference type="InterPro" id="IPR028458">
    <property type="entry name" value="Twinfilin"/>
</dbReference>
<dbReference type="GO" id="GO:0051015">
    <property type="term" value="F:actin filament binding"/>
    <property type="evidence" value="ECO:0007669"/>
    <property type="project" value="TreeGrafter"/>
</dbReference>
<dbReference type="CDD" id="cd11285">
    <property type="entry name" value="ADF_Twf-N_like"/>
    <property type="match status" value="1"/>
</dbReference>
<protein>
    <submittedName>
        <fullName evidence="9">Actin depolymerizing protein</fullName>
    </submittedName>
</protein>
<evidence type="ECO:0000259" key="8">
    <source>
        <dbReference type="PROSITE" id="PS51263"/>
    </source>
</evidence>
<comment type="subunit">
    <text evidence="7">Interacts with G-actin; ADP-actin form.</text>
</comment>
<comment type="similarity">
    <text evidence="2">Belongs to the actin-binding proteins ADF family. Twinfilin subfamily.</text>
</comment>
<evidence type="ECO:0000313" key="9">
    <source>
        <dbReference type="EMBL" id="OCL01878.1"/>
    </source>
</evidence>
<keyword evidence="5" id="KW-0009">Actin-binding</keyword>
<evidence type="ECO:0000256" key="5">
    <source>
        <dbReference type="ARBA" id="ARBA00023203"/>
    </source>
</evidence>
<dbReference type="Gene3D" id="3.40.20.10">
    <property type="entry name" value="Severin"/>
    <property type="match status" value="1"/>
</dbReference>
<evidence type="ECO:0000313" key="10">
    <source>
        <dbReference type="Proteomes" id="UP000250140"/>
    </source>
</evidence>
<keyword evidence="6" id="KW-0206">Cytoskeleton</keyword>
<comment type="subcellular location">
    <subcellularLocation>
        <location evidence="1">Cytoplasm</location>
        <location evidence="1">Cytoskeleton</location>
    </subcellularLocation>
</comment>
<dbReference type="Proteomes" id="UP000250140">
    <property type="component" value="Unassembled WGS sequence"/>
</dbReference>
<keyword evidence="10" id="KW-1185">Reference proteome</keyword>
<dbReference type="PROSITE" id="PS51263">
    <property type="entry name" value="ADF_H"/>
    <property type="match status" value="1"/>
</dbReference>
<dbReference type="SUPFAM" id="SSF55753">
    <property type="entry name" value="Actin depolymerizing proteins"/>
    <property type="match status" value="1"/>
</dbReference>
<dbReference type="GO" id="GO:0005884">
    <property type="term" value="C:actin filament"/>
    <property type="evidence" value="ECO:0007669"/>
    <property type="project" value="TreeGrafter"/>
</dbReference>
<dbReference type="InterPro" id="IPR029006">
    <property type="entry name" value="ADF-H/Gelsolin-like_dom_sf"/>
</dbReference>
<dbReference type="GO" id="GO:0005737">
    <property type="term" value="C:cytoplasm"/>
    <property type="evidence" value="ECO:0007669"/>
    <property type="project" value="TreeGrafter"/>
</dbReference>
<dbReference type="GO" id="GO:0051016">
    <property type="term" value="P:barbed-end actin filament capping"/>
    <property type="evidence" value="ECO:0007669"/>
    <property type="project" value="TreeGrafter"/>
</dbReference>
<dbReference type="PANTHER" id="PTHR13759">
    <property type="entry name" value="TWINFILIN"/>
    <property type="match status" value="1"/>
</dbReference>
<dbReference type="InterPro" id="IPR002108">
    <property type="entry name" value="ADF-H"/>
</dbReference>
<dbReference type="Pfam" id="PF00241">
    <property type="entry name" value="Cofilin_ADF"/>
    <property type="match status" value="1"/>
</dbReference>
<feature type="non-terminal residue" evidence="9">
    <location>
        <position position="1"/>
    </location>
</feature>
<dbReference type="OrthoDB" id="10006997at2759"/>
<keyword evidence="4" id="KW-0677">Repeat</keyword>
<dbReference type="PANTHER" id="PTHR13759:SF1">
    <property type="entry name" value="TWINFILIN"/>
    <property type="match status" value="1"/>
</dbReference>
<accession>A0A8E2JLU5</accession>
<dbReference type="GO" id="GO:0003785">
    <property type="term" value="F:actin monomer binding"/>
    <property type="evidence" value="ECO:0007669"/>
    <property type="project" value="TreeGrafter"/>
</dbReference>
<evidence type="ECO:0000256" key="3">
    <source>
        <dbReference type="ARBA" id="ARBA00022490"/>
    </source>
</evidence>
<dbReference type="GO" id="GO:0030042">
    <property type="term" value="P:actin filament depolymerization"/>
    <property type="evidence" value="ECO:0007669"/>
    <property type="project" value="TreeGrafter"/>
</dbReference>
<dbReference type="AlphaFoldDB" id="A0A8E2JLU5"/>
<name>A0A8E2JLU5_9PEZI</name>
<organism evidence="9 10">
    <name type="scientific">Glonium stellatum</name>
    <dbReference type="NCBI Taxonomy" id="574774"/>
    <lineage>
        <taxon>Eukaryota</taxon>
        <taxon>Fungi</taxon>
        <taxon>Dikarya</taxon>
        <taxon>Ascomycota</taxon>
        <taxon>Pezizomycotina</taxon>
        <taxon>Dothideomycetes</taxon>
        <taxon>Pleosporomycetidae</taxon>
        <taxon>Gloniales</taxon>
        <taxon>Gloniaceae</taxon>
        <taxon>Glonium</taxon>
    </lineage>
</organism>